<keyword evidence="6" id="KW-0276">Fatty acid metabolism</keyword>
<dbReference type="Pfam" id="PF08545">
    <property type="entry name" value="ACP_syn_III"/>
    <property type="match status" value="1"/>
</dbReference>
<proteinExistence type="inferred from homology"/>
<feature type="domain" description="Beta-ketoacyl-[acyl-carrier-protein] synthase III C-terminal" evidence="9">
    <location>
        <begin position="232"/>
        <end position="320"/>
    </location>
</feature>
<evidence type="ECO:0000256" key="3">
    <source>
        <dbReference type="ARBA" id="ARBA00012333"/>
    </source>
</evidence>
<feature type="domain" description="Beta-ketoacyl-[acyl-carrier-protein] synthase III N-terminal" evidence="10">
    <location>
        <begin position="106"/>
        <end position="183"/>
    </location>
</feature>
<dbReference type="InterPro" id="IPR016039">
    <property type="entry name" value="Thiolase-like"/>
</dbReference>
<dbReference type="EMBL" id="UINC01024179">
    <property type="protein sequence ID" value="SVA97319.1"/>
    <property type="molecule type" value="Genomic_DNA"/>
</dbReference>
<dbReference type="PANTHER" id="PTHR43091">
    <property type="entry name" value="3-OXOACYL-[ACYL-CARRIER-PROTEIN] SYNTHASE"/>
    <property type="match status" value="1"/>
</dbReference>
<evidence type="ECO:0000256" key="7">
    <source>
        <dbReference type="ARBA" id="ARBA00023098"/>
    </source>
</evidence>
<reference evidence="11" key="1">
    <citation type="submission" date="2018-05" db="EMBL/GenBank/DDBJ databases">
        <authorList>
            <person name="Lanie J.A."/>
            <person name="Ng W.-L."/>
            <person name="Kazmierczak K.M."/>
            <person name="Andrzejewski T.M."/>
            <person name="Davidsen T.M."/>
            <person name="Wayne K.J."/>
            <person name="Tettelin H."/>
            <person name="Glass J.I."/>
            <person name="Rusch D."/>
            <person name="Podicherti R."/>
            <person name="Tsui H.-C.T."/>
            <person name="Winkler M.E."/>
        </authorList>
    </citation>
    <scope>NUCLEOTIDE SEQUENCE</scope>
</reference>
<dbReference type="InterPro" id="IPR013751">
    <property type="entry name" value="ACP_syn_III_N"/>
</dbReference>
<dbReference type="AlphaFoldDB" id="A0A382A7H7"/>
<evidence type="ECO:0000259" key="10">
    <source>
        <dbReference type="Pfam" id="PF08545"/>
    </source>
</evidence>
<sequence>MFSKIISTGSYLPEKKITNHDLEQMVDTSNEWILSRTGIQQRRIAEKNQTTSDLAYEAARVAIERAKISNEDIDLIIVGTCTPDVATPNVGTIIQKRLGIKHSPAFSVEAACSGFIYAMNIADKFVSSGESKCALVVGAETLSRLTDWSDRNTCVLFADGAGAVIVTPSETPGVLFSQLGADGRYGDLLFVAYGVSKKPEISKPNDYFLQMKGNEVFKVAVKTLASVALDAMEQQNMDPDDIDWYIPHQANERIITAVASRLDIPMKKVILTLSEHGNTSAASIPLALDYGIHSGKIKSGETILMQSFGAGFTWGTMILTV</sequence>
<dbReference type="PANTHER" id="PTHR43091:SF1">
    <property type="entry name" value="BETA-KETOACYL-[ACYL-CARRIER-PROTEIN] SYNTHASE III, CHLOROPLASTIC"/>
    <property type="match status" value="1"/>
</dbReference>
<dbReference type="EC" id="2.3.1.180" evidence="3"/>
<evidence type="ECO:0000256" key="5">
    <source>
        <dbReference type="ARBA" id="ARBA00022679"/>
    </source>
</evidence>
<evidence type="ECO:0000256" key="6">
    <source>
        <dbReference type="ARBA" id="ARBA00022832"/>
    </source>
</evidence>
<dbReference type="Pfam" id="PF08541">
    <property type="entry name" value="ACP_syn_III_C"/>
    <property type="match status" value="1"/>
</dbReference>
<evidence type="ECO:0000259" key="9">
    <source>
        <dbReference type="Pfam" id="PF08541"/>
    </source>
</evidence>
<dbReference type="NCBIfam" id="TIGR00747">
    <property type="entry name" value="fabH"/>
    <property type="match status" value="1"/>
</dbReference>
<dbReference type="SUPFAM" id="SSF53901">
    <property type="entry name" value="Thiolase-like"/>
    <property type="match status" value="1"/>
</dbReference>
<dbReference type="GO" id="GO:0004315">
    <property type="term" value="F:3-oxoacyl-[acyl-carrier-protein] synthase activity"/>
    <property type="evidence" value="ECO:0007669"/>
    <property type="project" value="InterPro"/>
</dbReference>
<keyword evidence="4" id="KW-0444">Lipid biosynthesis</keyword>
<keyword evidence="8" id="KW-0275">Fatty acid biosynthesis</keyword>
<dbReference type="HAMAP" id="MF_01815">
    <property type="entry name" value="FabH"/>
    <property type="match status" value="1"/>
</dbReference>
<name>A0A382A7H7_9ZZZZ</name>
<organism evidence="11">
    <name type="scientific">marine metagenome</name>
    <dbReference type="NCBI Taxonomy" id="408172"/>
    <lineage>
        <taxon>unclassified sequences</taxon>
        <taxon>metagenomes</taxon>
        <taxon>ecological metagenomes</taxon>
    </lineage>
</organism>
<comment type="similarity">
    <text evidence="2">Belongs to the thiolase-like superfamily. FabH family.</text>
</comment>
<dbReference type="Gene3D" id="3.40.47.10">
    <property type="match status" value="1"/>
</dbReference>
<dbReference type="CDD" id="cd00830">
    <property type="entry name" value="KAS_III"/>
    <property type="match status" value="1"/>
</dbReference>
<dbReference type="NCBIfam" id="NF006829">
    <property type="entry name" value="PRK09352.1"/>
    <property type="match status" value="1"/>
</dbReference>
<evidence type="ECO:0000256" key="8">
    <source>
        <dbReference type="ARBA" id="ARBA00023160"/>
    </source>
</evidence>
<dbReference type="FunFam" id="3.40.47.10:FF:000004">
    <property type="entry name" value="3-oxoacyl-[acyl-carrier-protein] synthase 3"/>
    <property type="match status" value="1"/>
</dbReference>
<dbReference type="GO" id="GO:0033818">
    <property type="term" value="F:beta-ketoacyl-acyl-carrier-protein synthase III activity"/>
    <property type="evidence" value="ECO:0007669"/>
    <property type="project" value="UniProtKB-EC"/>
</dbReference>
<keyword evidence="7" id="KW-0443">Lipid metabolism</keyword>
<evidence type="ECO:0000256" key="4">
    <source>
        <dbReference type="ARBA" id="ARBA00022516"/>
    </source>
</evidence>
<protein>
    <recommendedName>
        <fullName evidence="3">beta-ketoacyl-[acyl-carrier-protein] synthase III</fullName>
        <ecNumber evidence="3">2.3.1.180</ecNumber>
    </recommendedName>
</protein>
<comment type="pathway">
    <text evidence="1">Lipid metabolism; fatty acid biosynthesis.</text>
</comment>
<evidence type="ECO:0000313" key="11">
    <source>
        <dbReference type="EMBL" id="SVA97319.1"/>
    </source>
</evidence>
<dbReference type="GO" id="GO:0006633">
    <property type="term" value="P:fatty acid biosynthetic process"/>
    <property type="evidence" value="ECO:0007669"/>
    <property type="project" value="UniProtKB-KW"/>
</dbReference>
<evidence type="ECO:0000256" key="1">
    <source>
        <dbReference type="ARBA" id="ARBA00005194"/>
    </source>
</evidence>
<evidence type="ECO:0000256" key="2">
    <source>
        <dbReference type="ARBA" id="ARBA00008642"/>
    </source>
</evidence>
<dbReference type="InterPro" id="IPR013747">
    <property type="entry name" value="ACP_syn_III_C"/>
</dbReference>
<dbReference type="InterPro" id="IPR004655">
    <property type="entry name" value="FabH"/>
</dbReference>
<accession>A0A382A7H7</accession>
<gene>
    <name evidence="11" type="ORF">METZ01_LOCUS150173</name>
</gene>
<keyword evidence="5" id="KW-0808">Transferase</keyword>